<dbReference type="SUPFAM" id="SSF49401">
    <property type="entry name" value="Bacterial adhesins"/>
    <property type="match status" value="1"/>
</dbReference>
<feature type="domain" description="Streptococcal pilin isopeptide linkage" evidence="8">
    <location>
        <begin position="1178"/>
        <end position="1280"/>
    </location>
</feature>
<keyword evidence="7" id="KW-0472">Membrane</keyword>
<dbReference type="RefSeq" id="WP_209559158.1">
    <property type="nucleotide sequence ID" value="NZ_JAEDXU010000015.1"/>
</dbReference>
<keyword evidence="6" id="KW-0572">Peptidoglycan-anchor</keyword>
<feature type="domain" description="Streptococcal pilin isopeptide linkage" evidence="8">
    <location>
        <begin position="845"/>
        <end position="947"/>
    </location>
</feature>
<comment type="caution">
    <text evidence="10">The sequence shown here is derived from an EMBL/GenBank/DDBJ whole genome shotgun (WGS) entry which is preliminary data.</text>
</comment>
<dbReference type="EMBL" id="JAEDXU010000015">
    <property type="protein sequence ID" value="MBP1048394.1"/>
    <property type="molecule type" value="Genomic_DNA"/>
</dbReference>
<dbReference type="Gene3D" id="2.60.40.10">
    <property type="entry name" value="Immunoglobulins"/>
    <property type="match status" value="3"/>
</dbReference>
<comment type="similarity">
    <text evidence="2">Belongs to the serine-aspartate repeat-containing protein (SDr) family.</text>
</comment>
<dbReference type="InterPro" id="IPR013783">
    <property type="entry name" value="Ig-like_fold"/>
</dbReference>
<feature type="domain" description="SpaA-like prealbumin fold" evidence="9">
    <location>
        <begin position="1604"/>
        <end position="1688"/>
    </location>
</feature>
<keyword evidence="3" id="KW-0134">Cell wall</keyword>
<dbReference type="PANTHER" id="PTHR36108">
    <property type="entry name" value="COLOSSIN-B-RELATED"/>
    <property type="match status" value="1"/>
</dbReference>
<sequence length="1747" mass="190983">MEKKYLLNKFGVIIALLSVILNLLPIQAIAETIHSSDTVDIVVSAVTFTSEENHEVTEENRIEHGSKIKAKLHWRISEASPIEEGTTLIYKLPENLMFQNTQGELANEYGTYHVNDNLLYLTLKQNYQFLEDGVTPDSESLEFYESDLELEAMTAANDAAEEIVDFGNNVLSMLYYEASAEQEEAIGEEEYQDDYPLEELTEENNDIQASRLTRAGMDISSLLDVTAVKLEKNTSAGWVEIMDGDSAQVGDIIRLTINWEMLNSLAVVAGDYIEIDLPSIFKFAPTAPVALNVTVDGVSYNVGQYRLNASGDHSKLRIEFNDVLNTNNITSITNGYLVFQGSLNETKEAGELVEIGTIPLPNFEIGETPLYEVGPNTYKKLSKEGSQRANENSISWRIVTNYDDLMRAYKGEALVNKFENTILVDALEEGLEVTSISLQIPVLMVDAADSTKLYAKQVHAFELGLTQVSPSATYEQSYDAVKASTPGTYTIFIDSSGKQTVIMNLGNFPVTNAADTANSLSFGSSKAAALQRVSDVYDSNVTLPTANKENTLAAFERLFDASQDTGIVGFLVNIVTKVDDDHLDQESFDNDAALYFENGNAESGVKDVQFEKIDGGGDGTIPKGTVEIVKKDQDSLANLPNVVFSVVKYDGDVEGAEVEQKTTDSNGKVTFENLAIGKYKLKEVSGLDQYNPRMIIENQAGLSSEGVFEIKVTDTKGFQFTIYNKKKATSISLEATKSLIGKTLAADQFEFELVDDQGAVLQTKTNDANGNIYFDAIAYTAEGVHEYTIREKAGNVDTITYDPTTYQATVTVEDKSGQLEATVVYSDIVQFENQYTPKAGSAVLEGTKVLTGKTLVANQFEFELVDDQGVVLQTKTNDANGNIHFDAIAYTAEGVHEYTIREKVGTDNTITYDPATYQATVTVEDKSGQLEATIVYSDVVQFENQYEPKAGSAVLEGTKVLTGKALTAGEFEFELVDDQGAVLQTKTNDANGNIYFDAIAYTAEGVHEYTIREKAGNVDTITYDPTTYQATVTVEDKGGQLEATIVYSDVMQFENEYTPKAGSAVLEGTKVLTGKTLVAGEFEFELVDDQGAVLQTKTNNANGNIYFDAIAYTAEGVHEYTIREKAGSVDTIAYDPTTYQATVTVEDKGGQLEATIVYSDVVQFENQYEPKAGSAVLEGTKVLIGKALTAGEFEFELVDDQGVVLQTKSNDANGNIYFDAIAYTAEGVHEYTIREKAGSVNTITYDPATYQATVTVEDKGGQLETTTVYSDVVQFENQYEPKAGSAVLEGTKVLTGKTLVAGEFEFELVDDQGAVLQTKTNDANGNIYFDAIAYTAEGVHEYTIREKAGNVDTITYDPTTYQATVTVEDKGGQLEATIVYSDVVQFENQYEPKAGSAVLEGTKVLTGKALTAGEFEFELVDDQGTVLQTKTNDANGNIYFDAIAYTVEGVHEYTIREKAGNVDTITYDPTTYQATVTVEDKGGQLEATVVYSDIVQFENEYTPLPSGKIHLKKIDDKTGATLAGAEFELQYPNSDVVEGYETIITDANGEATIENLEAGSYQIVETKAPIGYVIDTTPITFEVTEESTDGQTLTKKNKLEEKGVVLTKVDSATQKVLKGAEFELRDEKSNVIKEKLITDENGLIYLGDLEPGNYQFVETKAPQGYQIDTTPVTFSIVADSHSIVAVVKENKAIKTLPSTGNSSGSTAKNSGLPKTGSEYRKQLEYLGILCLFLMLLLTVNNYRKRKA</sequence>
<dbReference type="InterPro" id="IPR008966">
    <property type="entry name" value="Adhesion_dom_sf"/>
</dbReference>
<dbReference type="Gene3D" id="2.60.40.3050">
    <property type="match status" value="7"/>
</dbReference>
<dbReference type="Gene3D" id="2.60.40.1280">
    <property type="match status" value="1"/>
</dbReference>
<keyword evidence="7" id="KW-1133">Transmembrane helix</keyword>
<keyword evidence="4" id="KW-0964">Secreted</keyword>
<dbReference type="InterPro" id="IPR038174">
    <property type="entry name" value="Strep_pil_link_sf"/>
</dbReference>
<dbReference type="Pfam" id="PF17802">
    <property type="entry name" value="SpaA"/>
    <property type="match status" value="3"/>
</dbReference>
<evidence type="ECO:0000313" key="10">
    <source>
        <dbReference type="EMBL" id="MBP1048394.1"/>
    </source>
</evidence>
<evidence type="ECO:0000313" key="11">
    <source>
        <dbReference type="Proteomes" id="UP000673375"/>
    </source>
</evidence>
<evidence type="ECO:0000256" key="3">
    <source>
        <dbReference type="ARBA" id="ARBA00022512"/>
    </source>
</evidence>
<gene>
    <name evidence="10" type="ORF">I6N96_19040</name>
</gene>
<name>A0ABS4CPE1_9ENTE</name>
<protein>
    <recommendedName>
        <fullName evidence="12">LPXTG cell wall anchor domain-containing protein</fullName>
    </recommendedName>
</protein>
<feature type="domain" description="Streptococcal pilin isopeptide linkage" evidence="8">
    <location>
        <begin position="1400"/>
        <end position="1502"/>
    </location>
</feature>
<dbReference type="PANTHER" id="PTHR36108:SF13">
    <property type="entry name" value="COLOSSIN-B-RELATED"/>
    <property type="match status" value="1"/>
</dbReference>
<accession>A0ABS4CPE1</accession>
<evidence type="ECO:0000259" key="8">
    <source>
        <dbReference type="Pfam" id="PF12892"/>
    </source>
</evidence>
<evidence type="ECO:0000256" key="7">
    <source>
        <dbReference type="SAM" id="Phobius"/>
    </source>
</evidence>
<proteinExistence type="inferred from homology"/>
<evidence type="ECO:0008006" key="12">
    <source>
        <dbReference type="Google" id="ProtNLM"/>
    </source>
</evidence>
<evidence type="ECO:0000256" key="1">
    <source>
        <dbReference type="ARBA" id="ARBA00004191"/>
    </source>
</evidence>
<feature type="domain" description="SpaA-like prealbumin fold" evidence="9">
    <location>
        <begin position="1507"/>
        <end position="1590"/>
    </location>
</feature>
<evidence type="ECO:0000256" key="5">
    <source>
        <dbReference type="ARBA" id="ARBA00022729"/>
    </source>
</evidence>
<feature type="domain" description="Streptococcal pilin isopeptide linkage" evidence="8">
    <location>
        <begin position="956"/>
        <end position="1058"/>
    </location>
</feature>
<keyword evidence="11" id="KW-1185">Reference proteome</keyword>
<dbReference type="InterPro" id="IPR041033">
    <property type="entry name" value="SpaA_PFL_dom_1"/>
</dbReference>
<comment type="subcellular location">
    <subcellularLocation>
        <location evidence="1">Secreted</location>
        <location evidence="1">Cell wall</location>
    </subcellularLocation>
</comment>
<dbReference type="InterPro" id="IPR011252">
    <property type="entry name" value="Fibrogen-bd_dom1"/>
</dbReference>
<feature type="domain" description="Streptococcal pilin isopeptide linkage" evidence="8">
    <location>
        <begin position="734"/>
        <end position="836"/>
    </location>
</feature>
<evidence type="ECO:0000256" key="6">
    <source>
        <dbReference type="ARBA" id="ARBA00023088"/>
    </source>
</evidence>
<evidence type="ECO:0000256" key="4">
    <source>
        <dbReference type="ARBA" id="ARBA00022525"/>
    </source>
</evidence>
<keyword evidence="5" id="KW-0732">Signal</keyword>
<feature type="domain" description="Streptococcal pilin isopeptide linkage" evidence="8">
    <location>
        <begin position="1289"/>
        <end position="1391"/>
    </location>
</feature>
<keyword evidence="7" id="KW-0812">Transmembrane</keyword>
<feature type="transmembrane region" description="Helical" evidence="7">
    <location>
        <begin position="1723"/>
        <end position="1742"/>
    </location>
</feature>
<dbReference type="Proteomes" id="UP000673375">
    <property type="component" value="Unassembled WGS sequence"/>
</dbReference>
<evidence type="ECO:0000259" key="9">
    <source>
        <dbReference type="Pfam" id="PF17802"/>
    </source>
</evidence>
<feature type="domain" description="SpaA-like prealbumin fold" evidence="9">
    <location>
        <begin position="624"/>
        <end position="691"/>
    </location>
</feature>
<dbReference type="Pfam" id="PF12892">
    <property type="entry name" value="FctA"/>
    <property type="match status" value="7"/>
</dbReference>
<feature type="domain" description="Streptococcal pilin isopeptide linkage" evidence="8">
    <location>
        <begin position="1067"/>
        <end position="1169"/>
    </location>
</feature>
<dbReference type="SUPFAM" id="SSF49478">
    <property type="entry name" value="Cna protein B-type domain"/>
    <property type="match status" value="3"/>
</dbReference>
<dbReference type="NCBIfam" id="TIGR03786">
    <property type="entry name" value="strep_pil_rpt"/>
    <property type="match status" value="7"/>
</dbReference>
<reference evidence="10 11" key="1">
    <citation type="submission" date="2020-12" db="EMBL/GenBank/DDBJ databases">
        <title>Vagococcus allomyrinae sp. nov. and Enterococcus lavae sp. nov., isolated from the larvae of Allomyrina dichotoma.</title>
        <authorList>
            <person name="Lee S.D."/>
        </authorList>
    </citation>
    <scope>NUCLEOTIDE SEQUENCE [LARGE SCALE GENOMIC DNA]</scope>
    <source>
        <strain evidence="10 11">BWM-S5</strain>
    </source>
</reference>
<evidence type="ECO:0000256" key="2">
    <source>
        <dbReference type="ARBA" id="ARBA00007257"/>
    </source>
</evidence>
<dbReference type="InterPro" id="IPR022464">
    <property type="entry name" value="Strep_pil_isopept_link"/>
</dbReference>
<organism evidence="10 11">
    <name type="scientific">Enterococcus larvae</name>
    <dbReference type="NCBI Taxonomy" id="2794352"/>
    <lineage>
        <taxon>Bacteria</taxon>
        <taxon>Bacillati</taxon>
        <taxon>Bacillota</taxon>
        <taxon>Bacilli</taxon>
        <taxon>Lactobacillales</taxon>
        <taxon>Enterococcaceae</taxon>
        <taxon>Enterococcus</taxon>
    </lineage>
</organism>